<sequence>MGNINKVIMICVDTLRADTLFNREDFYLKYNIKQKLNTPNLDWLVRESTLLKNCITTSPYTTASHASYFTGYWPKHHSVMDFFKNKLSKPTIYNLLNKKGYKTFFCNDFPFILGDYLGFKEGVDRYYIESELECLKDFHNTDGNKFAFFHFADVHWPYGYHKLKSNNEFDSLENFLMEQSKITGVPLSKKIKPGPIEAIKEDKELLLEQNYRMIIDYYCNKKDYNTVMQWYADGISRFDNSRFDEFIRSLKDYGLFDDPNTLIVIFGDHGENWSDESYGHFNSCDYSVINVPVLLHSKSIPRKIINEITRTIDIVPSIINFLNVDIKNDFDGVDLYSKAPDHSVTQSWVSDFKELVGFFQETKNKNEFIDGKIKSFLLKEAVIKDNKKLEFKYTNSGEVEYSKSSIIKNGLEINTDLNFQEELGEYLRRYNHDLVNRSDQNVAIEDKILNEFKNLGYYGGEQ</sequence>
<dbReference type="Proteomes" id="UP000177838">
    <property type="component" value="Unassembled WGS sequence"/>
</dbReference>
<name>A0A1G2QGA8_9BACT</name>
<dbReference type="STRING" id="1802439.A2589_00950"/>
<dbReference type="SUPFAM" id="SSF53649">
    <property type="entry name" value="Alkaline phosphatase-like"/>
    <property type="match status" value="1"/>
</dbReference>
<accession>A0A1G2QGA8</accession>
<dbReference type="EMBL" id="MHTK01000006">
    <property type="protein sequence ID" value="OHA59423.1"/>
    <property type="molecule type" value="Genomic_DNA"/>
</dbReference>
<dbReference type="Gene3D" id="3.40.720.10">
    <property type="entry name" value="Alkaline Phosphatase, subunit A"/>
    <property type="match status" value="1"/>
</dbReference>
<evidence type="ECO:0000313" key="2">
    <source>
        <dbReference type="EMBL" id="OHA59423.1"/>
    </source>
</evidence>
<organism evidence="2 3">
    <name type="scientific">Candidatus Vogelbacteria bacterium RIFOXYD1_FULL_46_19</name>
    <dbReference type="NCBI Taxonomy" id="1802439"/>
    <lineage>
        <taxon>Bacteria</taxon>
        <taxon>Candidatus Vogeliibacteriota</taxon>
    </lineage>
</organism>
<reference evidence="2 3" key="1">
    <citation type="journal article" date="2016" name="Nat. Commun.">
        <title>Thousands of microbial genomes shed light on interconnected biogeochemical processes in an aquifer system.</title>
        <authorList>
            <person name="Anantharaman K."/>
            <person name="Brown C.T."/>
            <person name="Hug L.A."/>
            <person name="Sharon I."/>
            <person name="Castelle C.J."/>
            <person name="Probst A.J."/>
            <person name="Thomas B.C."/>
            <person name="Singh A."/>
            <person name="Wilkins M.J."/>
            <person name="Karaoz U."/>
            <person name="Brodie E.L."/>
            <person name="Williams K.H."/>
            <person name="Hubbard S.S."/>
            <person name="Banfield J.F."/>
        </authorList>
    </citation>
    <scope>NUCLEOTIDE SEQUENCE [LARGE SCALE GENOMIC DNA]</scope>
</reference>
<protein>
    <recommendedName>
        <fullName evidence="1">Sulfatase N-terminal domain-containing protein</fullName>
    </recommendedName>
</protein>
<dbReference type="Pfam" id="PF00884">
    <property type="entry name" value="Sulfatase"/>
    <property type="match status" value="1"/>
</dbReference>
<proteinExistence type="predicted"/>
<dbReference type="InterPro" id="IPR000917">
    <property type="entry name" value="Sulfatase_N"/>
</dbReference>
<gene>
    <name evidence="2" type="ORF">A2589_00950</name>
</gene>
<comment type="caution">
    <text evidence="2">The sequence shown here is derived from an EMBL/GenBank/DDBJ whole genome shotgun (WGS) entry which is preliminary data.</text>
</comment>
<dbReference type="AlphaFoldDB" id="A0A1G2QGA8"/>
<evidence type="ECO:0000259" key="1">
    <source>
        <dbReference type="Pfam" id="PF00884"/>
    </source>
</evidence>
<dbReference type="PANTHER" id="PTHR43751:SF3">
    <property type="entry name" value="SULFATASE N-TERMINAL DOMAIN-CONTAINING PROTEIN"/>
    <property type="match status" value="1"/>
</dbReference>
<dbReference type="PANTHER" id="PTHR43751">
    <property type="entry name" value="SULFATASE"/>
    <property type="match status" value="1"/>
</dbReference>
<dbReference type="InterPro" id="IPR052701">
    <property type="entry name" value="GAG_Ulvan_Degrading_Sulfatases"/>
</dbReference>
<feature type="domain" description="Sulfatase N-terminal" evidence="1">
    <location>
        <begin position="7"/>
        <end position="322"/>
    </location>
</feature>
<evidence type="ECO:0000313" key="3">
    <source>
        <dbReference type="Proteomes" id="UP000177838"/>
    </source>
</evidence>
<dbReference type="InterPro" id="IPR017850">
    <property type="entry name" value="Alkaline_phosphatase_core_sf"/>
</dbReference>